<dbReference type="InterPro" id="IPR036047">
    <property type="entry name" value="F-box-like_dom_sf"/>
</dbReference>
<dbReference type="AlphaFoldDB" id="A0A218WDX7"/>
<comment type="caution">
    <text evidence="2">The sequence shown here is derived from an EMBL/GenBank/DDBJ whole genome shotgun (WGS) entry which is preliminary data.</text>
</comment>
<feature type="domain" description="F-box" evidence="1">
    <location>
        <begin position="3"/>
        <end position="52"/>
    </location>
</feature>
<dbReference type="PANTHER" id="PTHR31672:SF2">
    <property type="entry name" value="F-BOX DOMAIN-CONTAINING PROTEIN"/>
    <property type="match status" value="1"/>
</dbReference>
<dbReference type="Gene3D" id="1.20.1280.50">
    <property type="match status" value="1"/>
</dbReference>
<dbReference type="InterPro" id="IPR001810">
    <property type="entry name" value="F-box_dom"/>
</dbReference>
<dbReference type="SUPFAM" id="SSF81383">
    <property type="entry name" value="F-box domain"/>
    <property type="match status" value="1"/>
</dbReference>
<accession>A0A218WDX7</accession>
<dbReference type="PANTHER" id="PTHR31672">
    <property type="entry name" value="BNACNNG10540D PROTEIN"/>
    <property type="match status" value="1"/>
</dbReference>
<gene>
    <name evidence="2" type="ORF">CDL15_Pgr011201</name>
</gene>
<dbReference type="EMBL" id="MTKT01004486">
    <property type="protein sequence ID" value="OWM71074.1"/>
    <property type="molecule type" value="Genomic_DNA"/>
</dbReference>
<dbReference type="SMART" id="SM00256">
    <property type="entry name" value="FBOX"/>
    <property type="match status" value="1"/>
</dbReference>
<dbReference type="InterPro" id="IPR056594">
    <property type="entry name" value="AT5G49610-like_b-prop"/>
</dbReference>
<dbReference type="Proteomes" id="UP000197138">
    <property type="component" value="Unassembled WGS sequence"/>
</dbReference>
<dbReference type="Pfam" id="PF07734">
    <property type="entry name" value="FBA_1"/>
    <property type="match status" value="1"/>
</dbReference>
<dbReference type="PROSITE" id="PS50181">
    <property type="entry name" value="FBOX"/>
    <property type="match status" value="1"/>
</dbReference>
<evidence type="ECO:0000313" key="2">
    <source>
        <dbReference type="EMBL" id="OWM71074.1"/>
    </source>
</evidence>
<evidence type="ECO:0000313" key="3">
    <source>
        <dbReference type="Proteomes" id="UP000197138"/>
    </source>
</evidence>
<organism evidence="2 3">
    <name type="scientific">Punica granatum</name>
    <name type="common">Pomegranate</name>
    <dbReference type="NCBI Taxonomy" id="22663"/>
    <lineage>
        <taxon>Eukaryota</taxon>
        <taxon>Viridiplantae</taxon>
        <taxon>Streptophyta</taxon>
        <taxon>Embryophyta</taxon>
        <taxon>Tracheophyta</taxon>
        <taxon>Spermatophyta</taxon>
        <taxon>Magnoliopsida</taxon>
        <taxon>eudicotyledons</taxon>
        <taxon>Gunneridae</taxon>
        <taxon>Pentapetalae</taxon>
        <taxon>rosids</taxon>
        <taxon>malvids</taxon>
        <taxon>Myrtales</taxon>
        <taxon>Lythraceae</taxon>
        <taxon>Punica</taxon>
    </lineage>
</organism>
<dbReference type="CDD" id="cd22157">
    <property type="entry name" value="F-box_AtFBW1-like"/>
    <property type="match status" value="1"/>
</dbReference>
<dbReference type="InterPro" id="IPR017451">
    <property type="entry name" value="F-box-assoc_interact_dom"/>
</dbReference>
<sequence length="585" mass="67472">MNCHKVGYFPDEVVLQILARLPIKSLFRAKIVCKLWHRLVSEEYFVHLYNELSVRNSMVLVEVSDSSESTNMSLICVDNLRGVSELSLDFLKDRVKVRASCNGLLCCSSIPDKGIFYVCNPMTREFRLLPRSRERPVTRFYPDGEAALVGLACDLPGQKYNVVLAGYHRTFGHRPDGTFICSVFDSESSKWRKFVSLQDEHFTHMSKNQVVFVNGALHWLTGSACILILDLNYDLWRKMQLPDEVGRGPGNRVYLLESDGYLSVIQISEAWMNIWVLKNYEREDWNLVDRVSLRCIRGLVPGIFPISQTQEYVLLATHKQILVYQRKSRVWKEMYSVKNGSTLPLWFSAHSFRSTIFSCHTPARFYPDGEAALVGLACDLPGQKYNVVLAGYHRTFGHRPDGTFICSVFDSESSKWRKFVSLQDEHFTHMSKNQVVFVNGALHWLTGSACILILDLNYDLWRKMQLPDEVGRGPGNRVYLLESDGYLSVIQISEAWMNIWVLKNYEREDWNLVDRVSLRCIRGLVPGIFPISQTQEYVLLATHKQILVYQRKSRVWKEMYSVKNGSTLPLWFSAHSFRSTIFSCQ</sequence>
<dbReference type="NCBIfam" id="TIGR01640">
    <property type="entry name" value="F_box_assoc_1"/>
    <property type="match status" value="1"/>
</dbReference>
<dbReference type="InterPro" id="IPR050796">
    <property type="entry name" value="SCF_F-box_component"/>
</dbReference>
<name>A0A218WDX7_PUNGR</name>
<reference evidence="3" key="1">
    <citation type="journal article" date="2017" name="Plant J.">
        <title>The pomegranate (Punica granatum L.) genome and the genomics of punicalagin biosynthesis.</title>
        <authorList>
            <person name="Qin G."/>
            <person name="Xu C."/>
            <person name="Ming R."/>
            <person name="Tang H."/>
            <person name="Guyot R."/>
            <person name="Kramer E.M."/>
            <person name="Hu Y."/>
            <person name="Yi X."/>
            <person name="Qi Y."/>
            <person name="Xu X."/>
            <person name="Gao Z."/>
            <person name="Pan H."/>
            <person name="Jian J."/>
            <person name="Tian Y."/>
            <person name="Yue Z."/>
            <person name="Xu Y."/>
        </authorList>
    </citation>
    <scope>NUCLEOTIDE SEQUENCE [LARGE SCALE GENOMIC DNA]</scope>
    <source>
        <strain evidence="3">cv. Dabenzi</strain>
    </source>
</reference>
<dbReference type="Pfam" id="PF23635">
    <property type="entry name" value="Beta-prop_AT5G49610-like"/>
    <property type="match status" value="1"/>
</dbReference>
<proteinExistence type="predicted"/>
<evidence type="ECO:0000259" key="1">
    <source>
        <dbReference type="PROSITE" id="PS50181"/>
    </source>
</evidence>
<dbReference type="InterPro" id="IPR006527">
    <property type="entry name" value="F-box-assoc_dom_typ1"/>
</dbReference>
<protein>
    <recommendedName>
        <fullName evidence="1">F-box domain-containing protein</fullName>
    </recommendedName>
</protein>
<dbReference type="Pfam" id="PF00646">
    <property type="entry name" value="F-box"/>
    <property type="match status" value="1"/>
</dbReference>